<evidence type="ECO:0000313" key="2">
    <source>
        <dbReference type="EMBL" id="HGK23027.1"/>
    </source>
</evidence>
<keyword evidence="1" id="KW-1133">Transmembrane helix</keyword>
<comment type="caution">
    <text evidence="2">The sequence shown here is derived from an EMBL/GenBank/DDBJ whole genome shotgun (WGS) entry which is preliminary data.</text>
</comment>
<sequence length="260" mass="29953">MKKGMTLVELIVSLFILFIIIAITFAIWMSVQRDLISQRLDKEIYDSFNSARTNILDSLLKSIFVYPPNVNVRLTDNSSFNLNINERVGYDKLLTITPAPSGGYYLNVYLTRPRIPMDNALPNARMLLYYRKLINWTPQYTTYTIAVAFTGTSKTLKIGKIVNYPTNITFTSGEGPRIIADYIVPNGFTLTYYVIDYSTFNPTNNTYTLNTYTDTVPARNTNIQQVQVYLKIQKRYQNIVRTRDITFNGTIFLEELPISY</sequence>
<accession>A0A7C3KQY0</accession>
<name>A0A7C3KQY0_DICTH</name>
<feature type="transmembrane region" description="Helical" evidence="1">
    <location>
        <begin position="7"/>
        <end position="29"/>
    </location>
</feature>
<dbReference type="EMBL" id="DTDV01000005">
    <property type="protein sequence ID" value="HGK23027.1"/>
    <property type="molecule type" value="Genomic_DNA"/>
</dbReference>
<dbReference type="RefSeq" id="WP_149123116.1">
    <property type="nucleotide sequence ID" value="NZ_VTFL01000005.1"/>
</dbReference>
<dbReference type="InterPro" id="IPR012902">
    <property type="entry name" value="N_methyl_site"/>
</dbReference>
<proteinExistence type="predicted"/>
<reference evidence="2" key="1">
    <citation type="journal article" date="2020" name="mSystems">
        <title>Genome- and Community-Level Interaction Insights into Carbon Utilization and Element Cycling Functions of Hydrothermarchaeota in Hydrothermal Sediment.</title>
        <authorList>
            <person name="Zhou Z."/>
            <person name="Liu Y."/>
            <person name="Xu W."/>
            <person name="Pan J."/>
            <person name="Luo Z.H."/>
            <person name="Li M."/>
        </authorList>
    </citation>
    <scope>NUCLEOTIDE SEQUENCE [LARGE SCALE GENOMIC DNA]</scope>
    <source>
        <strain evidence="2">SpSt-70</strain>
    </source>
</reference>
<protein>
    <submittedName>
        <fullName evidence="2">Prepilin cleavage protein</fullName>
    </submittedName>
</protein>
<evidence type="ECO:0000256" key="1">
    <source>
        <dbReference type="SAM" id="Phobius"/>
    </source>
</evidence>
<dbReference type="PROSITE" id="PS00409">
    <property type="entry name" value="PROKAR_NTER_METHYL"/>
    <property type="match status" value="1"/>
</dbReference>
<dbReference type="AlphaFoldDB" id="A0A7C3KQY0"/>
<gene>
    <name evidence="2" type="ORF">ENU78_01025</name>
</gene>
<keyword evidence="1" id="KW-0472">Membrane</keyword>
<organism evidence="2">
    <name type="scientific">Dictyoglomus thermophilum</name>
    <dbReference type="NCBI Taxonomy" id="14"/>
    <lineage>
        <taxon>Bacteria</taxon>
        <taxon>Pseudomonadati</taxon>
        <taxon>Dictyoglomota</taxon>
        <taxon>Dictyoglomia</taxon>
        <taxon>Dictyoglomales</taxon>
        <taxon>Dictyoglomaceae</taxon>
        <taxon>Dictyoglomus</taxon>
    </lineage>
</organism>
<keyword evidence="1" id="KW-0812">Transmembrane</keyword>